<gene>
    <name evidence="1" type="ORF">E5988_16060</name>
</gene>
<evidence type="ECO:0000313" key="1">
    <source>
        <dbReference type="EMBL" id="THG37250.1"/>
    </source>
</evidence>
<protein>
    <recommendedName>
        <fullName evidence="3">TetR family transcriptional regulator</fullName>
    </recommendedName>
</protein>
<accession>A0ABY2QED7</accession>
<proteinExistence type="predicted"/>
<name>A0ABY2QED7_9SPHN</name>
<dbReference type="RefSeq" id="WP_136452350.1">
    <property type="nucleotide sequence ID" value="NZ_SSTI01000019.1"/>
</dbReference>
<dbReference type="Proteomes" id="UP000308038">
    <property type="component" value="Unassembled WGS sequence"/>
</dbReference>
<organism evidence="1 2">
    <name type="scientific">Sphingomonas olei</name>
    <dbReference type="NCBI Taxonomy" id="1886787"/>
    <lineage>
        <taxon>Bacteria</taxon>
        <taxon>Pseudomonadati</taxon>
        <taxon>Pseudomonadota</taxon>
        <taxon>Alphaproteobacteria</taxon>
        <taxon>Sphingomonadales</taxon>
        <taxon>Sphingomonadaceae</taxon>
        <taxon>Sphingomonas</taxon>
    </lineage>
</organism>
<sequence length="204" mass="22006">MKNFPLVTAVAVIGDAAVRPLRARTQRAVAVAAVTSRIENGTIAFALSSHVVRSAAALQHWLDDAIADDPVLVGHRLLRISRLLCASGFDRNLAHSFQPEGRHDIADLHRNRLTPLVVSALYADVLAVDEQALTWSPRGRRDGHTLAMLAVINALATWVIFFRRASAGPENAVTREKVLTRLVEDLRRGGAPGALVGSVAPSIH</sequence>
<dbReference type="EMBL" id="SSTI01000019">
    <property type="protein sequence ID" value="THG37250.1"/>
    <property type="molecule type" value="Genomic_DNA"/>
</dbReference>
<comment type="caution">
    <text evidence="1">The sequence shown here is derived from an EMBL/GenBank/DDBJ whole genome shotgun (WGS) entry which is preliminary data.</text>
</comment>
<evidence type="ECO:0000313" key="2">
    <source>
        <dbReference type="Proteomes" id="UP000308038"/>
    </source>
</evidence>
<keyword evidence="2" id="KW-1185">Reference proteome</keyword>
<evidence type="ECO:0008006" key="3">
    <source>
        <dbReference type="Google" id="ProtNLM"/>
    </source>
</evidence>
<reference evidence="1 2" key="1">
    <citation type="submission" date="2019-04" db="EMBL/GenBank/DDBJ databases">
        <title>Microbes associate with the intestines of laboratory mice.</title>
        <authorList>
            <person name="Navarre W."/>
            <person name="Wong E."/>
            <person name="Huang K.C."/>
            <person name="Tropini C."/>
            <person name="Ng K."/>
            <person name="Yu B."/>
        </authorList>
    </citation>
    <scope>NUCLEOTIDE SEQUENCE [LARGE SCALE GENOMIC DNA]</scope>
    <source>
        <strain evidence="1 2">NM83_B4-11</strain>
    </source>
</reference>